<reference evidence="2 3" key="1">
    <citation type="journal article" date="2021" name="BMC Genomics">
        <title>Datura genome reveals duplications of psychoactive alkaloid biosynthetic genes and high mutation rate following tissue culture.</title>
        <authorList>
            <person name="Rajewski A."/>
            <person name="Carter-House D."/>
            <person name="Stajich J."/>
            <person name="Litt A."/>
        </authorList>
    </citation>
    <scope>NUCLEOTIDE SEQUENCE [LARGE SCALE GENOMIC DNA]</scope>
    <source>
        <strain evidence="2">AR-01</strain>
    </source>
</reference>
<comment type="caution">
    <text evidence="2">The sequence shown here is derived from an EMBL/GenBank/DDBJ whole genome shotgun (WGS) entry which is preliminary data.</text>
</comment>
<gene>
    <name evidence="2" type="ORF">HAX54_017026</name>
</gene>
<accession>A0ABS8S0E0</accession>
<name>A0ABS8S0E0_DATST</name>
<evidence type="ECO:0000256" key="1">
    <source>
        <dbReference type="SAM" id="MobiDB-lite"/>
    </source>
</evidence>
<organism evidence="2 3">
    <name type="scientific">Datura stramonium</name>
    <name type="common">Jimsonweed</name>
    <name type="synonym">Common thornapple</name>
    <dbReference type="NCBI Taxonomy" id="4076"/>
    <lineage>
        <taxon>Eukaryota</taxon>
        <taxon>Viridiplantae</taxon>
        <taxon>Streptophyta</taxon>
        <taxon>Embryophyta</taxon>
        <taxon>Tracheophyta</taxon>
        <taxon>Spermatophyta</taxon>
        <taxon>Magnoliopsida</taxon>
        <taxon>eudicotyledons</taxon>
        <taxon>Gunneridae</taxon>
        <taxon>Pentapetalae</taxon>
        <taxon>asterids</taxon>
        <taxon>lamiids</taxon>
        <taxon>Solanales</taxon>
        <taxon>Solanaceae</taxon>
        <taxon>Solanoideae</taxon>
        <taxon>Datureae</taxon>
        <taxon>Datura</taxon>
    </lineage>
</organism>
<keyword evidence="3" id="KW-1185">Reference proteome</keyword>
<evidence type="ECO:0000313" key="2">
    <source>
        <dbReference type="EMBL" id="MCD7452487.1"/>
    </source>
</evidence>
<proteinExistence type="predicted"/>
<evidence type="ECO:0000313" key="3">
    <source>
        <dbReference type="Proteomes" id="UP000823775"/>
    </source>
</evidence>
<protein>
    <submittedName>
        <fullName evidence="2">Uncharacterized protein</fullName>
    </submittedName>
</protein>
<feature type="region of interest" description="Disordered" evidence="1">
    <location>
        <begin position="64"/>
        <end position="88"/>
    </location>
</feature>
<dbReference type="EMBL" id="JACEIK010000211">
    <property type="protein sequence ID" value="MCD7452487.1"/>
    <property type="molecule type" value="Genomic_DNA"/>
</dbReference>
<sequence>MQNQEENDPVPANEQKRAEEVRIRYLTKILSSEGSQEIWHPTKDKRVLTREKNTKPICNMEIKEMQSNREQKTAETEGGREKDTEYHVDSQEEVAGIADPLSQMIMMLLG</sequence>
<dbReference type="Proteomes" id="UP000823775">
    <property type="component" value="Unassembled WGS sequence"/>
</dbReference>